<sequence>MVVACHNGRMTSAWLENITQWIGAHPVAAGGVIFLIAFCDALAVVGIVIPALPLLFAVGTLIGLGHLDGPYALACAALGAFAGDAFSYWLGHRWGPSMREHWLFRRYPQLIDRGERMFRKHGSKGIVIARFVGAVRPFVPAVAGMLRMPLKRYVPASLVAAVLWAACFLAPGWVFGASYDAVAAVADRLALVLLALVAVLALVWAVVLYTYRWFVGHADRLLARALKWTRAHPRLARYAAPLIQQNRPESAALAMLAMCLTAIGWGWFALLAVVMAKGGPLALDHQVHTAMATLRNPLADRFLAAVASIGDLQVLLPALGLTLGWLLWRRRFSAALHWVAAVAFGVVFTAFLGLSVDMPRPPTAVSGFGFPSFPVTMLTIVFGFFAVLIARELPGRQRVWPYLVAGAAVALLGFARLYFGAHWLSDIVGGALFGILWLLVLGIAYRRHIGRSFWMRPVATVFYLSFAVAVLWHAPRAIDGVLAQFVPPTPTRSLATDAWWRADWATLPARRDERDESRRWPLDLQIAGPLAPIRARLETDGWQVQPQANWVATLGLLDPKRPLPRQPVLPATLDAEAESLLLRRPGARPGEIHVLRIWRAPVLLDEGEPLWVGSTQTLRWSRPIPAFGLWMPVADDGMAHARVRSALAGFDSAEGTHPQGELQVLRLRTGRTKTAN</sequence>
<feature type="transmembrane region" description="Helical" evidence="7">
    <location>
        <begin position="71"/>
        <end position="91"/>
    </location>
</feature>
<dbReference type="InterPro" id="IPR036938">
    <property type="entry name" value="PAP2/HPO_sf"/>
</dbReference>
<feature type="domain" description="Phosphatidic acid phosphatase type 2/haloperoxidase" evidence="8">
    <location>
        <begin position="368"/>
        <end position="441"/>
    </location>
</feature>
<evidence type="ECO:0000259" key="10">
    <source>
        <dbReference type="Pfam" id="PF14067"/>
    </source>
</evidence>
<proteinExistence type="inferred from homology"/>
<keyword evidence="5 7" id="KW-1133">Transmembrane helix</keyword>
<evidence type="ECO:0000256" key="2">
    <source>
        <dbReference type="ARBA" id="ARBA00010792"/>
    </source>
</evidence>
<dbReference type="SUPFAM" id="SSF48317">
    <property type="entry name" value="Acid phosphatase/Vanadium-dependent haloperoxidase"/>
    <property type="match status" value="1"/>
</dbReference>
<dbReference type="InterPro" id="IPR000326">
    <property type="entry name" value="PAP2/HPO"/>
</dbReference>
<evidence type="ECO:0000256" key="1">
    <source>
        <dbReference type="ARBA" id="ARBA00004651"/>
    </source>
</evidence>
<feature type="transmembrane region" description="Helical" evidence="7">
    <location>
        <begin position="427"/>
        <end position="445"/>
    </location>
</feature>
<dbReference type="PANTHER" id="PTHR30353:SF15">
    <property type="entry name" value="INNER MEMBRANE PROTEIN YABI"/>
    <property type="match status" value="1"/>
</dbReference>
<gene>
    <name evidence="11" type="ORF">GCM10023307_07090</name>
</gene>
<evidence type="ECO:0000256" key="3">
    <source>
        <dbReference type="ARBA" id="ARBA00022475"/>
    </source>
</evidence>
<feature type="transmembrane region" description="Helical" evidence="7">
    <location>
        <begin position="335"/>
        <end position="356"/>
    </location>
</feature>
<comment type="caution">
    <text evidence="11">The sequence shown here is derived from an EMBL/GenBank/DDBJ whole genome shotgun (WGS) entry which is preliminary data.</text>
</comment>
<feature type="transmembrane region" description="Helical" evidence="7">
    <location>
        <begin position="457"/>
        <end position="474"/>
    </location>
</feature>
<feature type="domain" description="VTT" evidence="9">
    <location>
        <begin position="49"/>
        <end position="172"/>
    </location>
</feature>
<evidence type="ECO:0000256" key="6">
    <source>
        <dbReference type="ARBA" id="ARBA00023136"/>
    </source>
</evidence>
<comment type="subcellular location">
    <subcellularLocation>
        <location evidence="1">Cell membrane</location>
        <topology evidence="1">Multi-pass membrane protein</topology>
    </subcellularLocation>
</comment>
<keyword evidence="4 7" id="KW-0812">Transmembrane</keyword>
<dbReference type="InterPro" id="IPR032816">
    <property type="entry name" value="VTT_dom"/>
</dbReference>
<dbReference type="Proteomes" id="UP001499959">
    <property type="component" value="Unassembled WGS sequence"/>
</dbReference>
<dbReference type="CDD" id="cd03392">
    <property type="entry name" value="PAP2_like_2"/>
    <property type="match status" value="1"/>
</dbReference>
<dbReference type="Pfam" id="PF14067">
    <property type="entry name" value="LssY_C"/>
    <property type="match status" value="1"/>
</dbReference>
<evidence type="ECO:0000313" key="12">
    <source>
        <dbReference type="Proteomes" id="UP001499959"/>
    </source>
</evidence>
<feature type="domain" description="LssY-like C-terminal" evidence="10">
    <location>
        <begin position="505"/>
        <end position="616"/>
    </location>
</feature>
<dbReference type="Pfam" id="PF01569">
    <property type="entry name" value="PAP2"/>
    <property type="match status" value="1"/>
</dbReference>
<feature type="transmembrane region" description="Helical" evidence="7">
    <location>
        <begin position="189"/>
        <end position="211"/>
    </location>
</feature>
<feature type="transmembrane region" description="Helical" evidence="7">
    <location>
        <begin position="402"/>
        <end position="421"/>
    </location>
</feature>
<evidence type="ECO:0000256" key="4">
    <source>
        <dbReference type="ARBA" id="ARBA00022692"/>
    </source>
</evidence>
<keyword evidence="6 7" id="KW-0472">Membrane</keyword>
<organism evidence="11 12">
    <name type="scientific">Lysobacter hankyongensis</name>
    <dbReference type="NCBI Taxonomy" id="1176535"/>
    <lineage>
        <taxon>Bacteria</taxon>
        <taxon>Pseudomonadati</taxon>
        <taxon>Pseudomonadota</taxon>
        <taxon>Gammaproteobacteria</taxon>
        <taxon>Lysobacterales</taxon>
        <taxon>Lysobacteraceae</taxon>
        <taxon>Lysobacter</taxon>
    </lineage>
</organism>
<evidence type="ECO:0000256" key="5">
    <source>
        <dbReference type="ARBA" id="ARBA00022989"/>
    </source>
</evidence>
<dbReference type="InterPro" id="IPR025902">
    <property type="entry name" value="LssY-like-C_dom"/>
</dbReference>
<evidence type="ECO:0000259" key="9">
    <source>
        <dbReference type="Pfam" id="PF09335"/>
    </source>
</evidence>
<evidence type="ECO:0000313" key="11">
    <source>
        <dbReference type="EMBL" id="GAA4784974.1"/>
    </source>
</evidence>
<accession>A0ABP9ARQ8</accession>
<name>A0ABP9ARQ8_9GAMM</name>
<dbReference type="PANTHER" id="PTHR30353">
    <property type="entry name" value="INNER MEMBRANE PROTEIN DEDA-RELATED"/>
    <property type="match status" value="1"/>
</dbReference>
<dbReference type="Gene3D" id="1.20.144.10">
    <property type="entry name" value="Phosphatidic acid phosphatase type 2/haloperoxidase"/>
    <property type="match status" value="1"/>
</dbReference>
<keyword evidence="12" id="KW-1185">Reference proteome</keyword>
<comment type="similarity">
    <text evidence="2">Belongs to the DedA family.</text>
</comment>
<dbReference type="EMBL" id="BAABJE010000001">
    <property type="protein sequence ID" value="GAA4784974.1"/>
    <property type="molecule type" value="Genomic_DNA"/>
</dbReference>
<dbReference type="Pfam" id="PF09335">
    <property type="entry name" value="VTT_dom"/>
    <property type="match status" value="1"/>
</dbReference>
<feature type="transmembrane region" description="Helical" evidence="7">
    <location>
        <begin position="368"/>
        <end position="390"/>
    </location>
</feature>
<keyword evidence="3" id="KW-1003">Cell membrane</keyword>
<dbReference type="InterPro" id="IPR032818">
    <property type="entry name" value="DedA-like"/>
</dbReference>
<evidence type="ECO:0000256" key="7">
    <source>
        <dbReference type="SAM" id="Phobius"/>
    </source>
</evidence>
<feature type="transmembrane region" description="Helical" evidence="7">
    <location>
        <begin position="252"/>
        <end position="276"/>
    </location>
</feature>
<reference evidence="12" key="1">
    <citation type="journal article" date="2019" name="Int. J. Syst. Evol. Microbiol.">
        <title>The Global Catalogue of Microorganisms (GCM) 10K type strain sequencing project: providing services to taxonomists for standard genome sequencing and annotation.</title>
        <authorList>
            <consortium name="The Broad Institute Genomics Platform"/>
            <consortium name="The Broad Institute Genome Sequencing Center for Infectious Disease"/>
            <person name="Wu L."/>
            <person name="Ma J."/>
        </authorList>
    </citation>
    <scope>NUCLEOTIDE SEQUENCE [LARGE SCALE GENOMIC DNA]</scope>
    <source>
        <strain evidence="12">JCM 18204</strain>
    </source>
</reference>
<protein>
    <submittedName>
        <fullName evidence="11">Bifunctional DedA family/phosphatase PAP2 family protein</fullName>
    </submittedName>
</protein>
<evidence type="ECO:0000259" key="8">
    <source>
        <dbReference type="Pfam" id="PF01569"/>
    </source>
</evidence>
<feature type="transmembrane region" description="Helical" evidence="7">
    <location>
        <begin position="302"/>
        <end position="328"/>
    </location>
</feature>
<feature type="transmembrane region" description="Helical" evidence="7">
    <location>
        <begin position="153"/>
        <end position="177"/>
    </location>
</feature>